<evidence type="ECO:0000313" key="2">
    <source>
        <dbReference type="EMBL" id="MBB5887713.1"/>
    </source>
</evidence>
<reference evidence="2 3" key="1">
    <citation type="submission" date="2020-08" db="EMBL/GenBank/DDBJ databases">
        <title>Genomic Encyclopedia of Type Strains, Phase IV (KMG-IV): sequencing the most valuable type-strain genomes for metagenomic binning, comparative biology and taxonomic classification.</title>
        <authorList>
            <person name="Goeker M."/>
        </authorList>
    </citation>
    <scope>NUCLEOTIDE SEQUENCE [LARGE SCALE GENOMIC DNA]</scope>
    <source>
        <strain evidence="2 3">DSM 14925</strain>
    </source>
</reference>
<dbReference type="EMBL" id="JACHHV010000007">
    <property type="protein sequence ID" value="MBB5887713.1"/>
    <property type="molecule type" value="Genomic_DNA"/>
</dbReference>
<name>A0A841C4H2_9LACT</name>
<sequence>MVFTKSTSRLYYSKVTNPGNYGYMSQSDAETSGYQLAPKGNEYAQP</sequence>
<keyword evidence="3" id="KW-1185">Reference proteome</keyword>
<gene>
    <name evidence="2" type="ORF">HNQ37_000587</name>
</gene>
<protein>
    <submittedName>
        <fullName evidence="2">Uncharacterized protein</fullName>
    </submittedName>
</protein>
<feature type="compositionally biased region" description="Polar residues" evidence="1">
    <location>
        <begin position="22"/>
        <end position="34"/>
    </location>
</feature>
<feature type="region of interest" description="Disordered" evidence="1">
    <location>
        <begin position="22"/>
        <end position="46"/>
    </location>
</feature>
<comment type="caution">
    <text evidence="2">The sequence shown here is derived from an EMBL/GenBank/DDBJ whole genome shotgun (WGS) entry which is preliminary data.</text>
</comment>
<dbReference type="Proteomes" id="UP000562464">
    <property type="component" value="Unassembled WGS sequence"/>
</dbReference>
<evidence type="ECO:0000313" key="3">
    <source>
        <dbReference type="Proteomes" id="UP000562464"/>
    </source>
</evidence>
<accession>A0A841C4H2</accession>
<evidence type="ECO:0000256" key="1">
    <source>
        <dbReference type="SAM" id="MobiDB-lite"/>
    </source>
</evidence>
<proteinExistence type="predicted"/>
<dbReference type="AlphaFoldDB" id="A0A841C4H2"/>
<organism evidence="2 3">
    <name type="scientific">Lactovum miscens</name>
    <dbReference type="NCBI Taxonomy" id="190387"/>
    <lineage>
        <taxon>Bacteria</taxon>
        <taxon>Bacillati</taxon>
        <taxon>Bacillota</taxon>
        <taxon>Bacilli</taxon>
        <taxon>Lactobacillales</taxon>
        <taxon>Streptococcaceae</taxon>
        <taxon>Lactovum</taxon>
    </lineage>
</organism>